<dbReference type="EMBL" id="JACHBU010000012">
    <property type="protein sequence ID" value="MBB6510940.1"/>
    <property type="molecule type" value="Genomic_DNA"/>
</dbReference>
<sequence length="109" mass="12094">MTEYRYELVNNDGLAIIEQSAAGEACEFVDREIVGYPSESEVALKFSVCSSADSNISMHGCYDGNADYDVTAIRDRMQRYLNDHHSKAISVDFRDSKAVSNTIESLQSA</sequence>
<comment type="caution">
    <text evidence="1">The sequence shown here is derived from an EMBL/GenBank/DDBJ whole genome shotgun (WGS) entry which is preliminary data.</text>
</comment>
<proteinExistence type="predicted"/>
<evidence type="ECO:0000313" key="1">
    <source>
        <dbReference type="EMBL" id="MBB6510940.1"/>
    </source>
</evidence>
<keyword evidence="2" id="KW-1185">Reference proteome</keyword>
<dbReference type="AlphaFoldDB" id="A0A7X0JNL7"/>
<evidence type="ECO:0000313" key="2">
    <source>
        <dbReference type="Proteomes" id="UP000585437"/>
    </source>
</evidence>
<gene>
    <name evidence="1" type="ORF">F4695_004332</name>
</gene>
<reference evidence="1 2" key="1">
    <citation type="submission" date="2020-08" db="EMBL/GenBank/DDBJ databases">
        <title>The Agave Microbiome: Exploring the role of microbial communities in plant adaptations to desert environments.</title>
        <authorList>
            <person name="Partida-Martinez L.P."/>
        </authorList>
    </citation>
    <scope>NUCLEOTIDE SEQUENCE [LARGE SCALE GENOMIC DNA]</scope>
    <source>
        <strain evidence="1 2">AS3.12</strain>
    </source>
</reference>
<name>A0A7X0JNL7_9HYPH</name>
<protein>
    <submittedName>
        <fullName evidence="1">Cytochrome c551/c552</fullName>
    </submittedName>
</protein>
<dbReference type="RefSeq" id="WP_184655978.1">
    <property type="nucleotide sequence ID" value="NZ_JACHBU010000012.1"/>
</dbReference>
<organism evidence="1 2">
    <name type="scientific">Rhizobium soli</name>
    <dbReference type="NCBI Taxonomy" id="424798"/>
    <lineage>
        <taxon>Bacteria</taxon>
        <taxon>Pseudomonadati</taxon>
        <taxon>Pseudomonadota</taxon>
        <taxon>Alphaproteobacteria</taxon>
        <taxon>Hyphomicrobiales</taxon>
        <taxon>Rhizobiaceae</taxon>
        <taxon>Rhizobium/Agrobacterium group</taxon>
        <taxon>Rhizobium</taxon>
    </lineage>
</organism>
<dbReference type="Proteomes" id="UP000585437">
    <property type="component" value="Unassembled WGS sequence"/>
</dbReference>
<accession>A0A7X0JNL7</accession>